<keyword evidence="11" id="KW-0539">Nucleus</keyword>
<organism evidence="15">
    <name type="scientific">Absidia glauca</name>
    <name type="common">Pin mould</name>
    <dbReference type="NCBI Taxonomy" id="4829"/>
    <lineage>
        <taxon>Eukaryota</taxon>
        <taxon>Fungi</taxon>
        <taxon>Fungi incertae sedis</taxon>
        <taxon>Mucoromycota</taxon>
        <taxon>Mucoromycotina</taxon>
        <taxon>Mucoromycetes</taxon>
        <taxon>Mucorales</taxon>
        <taxon>Cunninghamellaceae</taxon>
        <taxon>Absidia</taxon>
    </lineage>
</organism>
<dbReference type="EC" id="3.2.2.-" evidence="11"/>
<dbReference type="Gene3D" id="1.10.1670.10">
    <property type="entry name" value="Helix-hairpin-Helix base-excision DNA repair enzymes (C-terminal)"/>
    <property type="match status" value="1"/>
</dbReference>
<feature type="region of interest" description="Disordered" evidence="12">
    <location>
        <begin position="543"/>
        <end position="568"/>
    </location>
</feature>
<evidence type="ECO:0000256" key="8">
    <source>
        <dbReference type="ARBA" id="ARBA00023204"/>
    </source>
</evidence>
<dbReference type="Gene3D" id="1.10.340.30">
    <property type="entry name" value="Hypothetical protein, domain 2"/>
    <property type="match status" value="1"/>
</dbReference>
<keyword evidence="13" id="KW-0812">Transmembrane</keyword>
<accession>A0A163J1C4</accession>
<feature type="domain" description="HhH-GPD" evidence="14">
    <location>
        <begin position="112"/>
        <end position="263"/>
    </location>
</feature>
<keyword evidence="3" id="KW-0479">Metal-binding</keyword>
<feature type="region of interest" description="Disordered" evidence="12">
    <location>
        <begin position="349"/>
        <end position="390"/>
    </location>
</feature>
<sequence length="616" mass="68683">MQRRSSRLAQVSPIPAELPPPPTKLKRKVTSTTTVTTTTPIKKETATTTSPLKRPKKAFKSPPDNWQLVFNEIKAYRQTHEAVVDTMGCERLAERDRPPQQQRFQTLVALMLSSQTKDTVTSAAVRGLQADLPGGLCLDSILAIDEAQLDSRIRSVGFHTKKAGYIKKTAVILRDQYSGDIPDTIEGLTALPGVGPKMGYLALQCAWQKNMGIGVDVHVHRIANRLGWCRTEGPEETRLSLQSWLPKEHWREINPILVGFGQIMCLPRGPKCVECPVQQSCPSSVITKKKQVKVKMEKASIVDRDIKMEATQTNHDIKEERSVYFTKPKQEEDTIVKKENLDCHVDHRLERRGREQMVDSPWSAPSSTPPAPSTESNEPGPAMNPETSVSKPASEIIQMLQDTPSPQEEEAVLSQDSLGNTEYAEIETPIMHESAQEEEFVEASNYKPAKHHHDDEEDEEDEQEKKERKKRKKKLKKKERENELDRKKREQGSAPPPSMATQTSGAIDPPPTPTQTEVIPLSSSSFSAVFTVVTKTTGTTTVYMGENGNDNDYNSNNPTKSHQDDSDMRIGMGMAPPIGQSNGNDGSTSDASPLHISPLLFTSLFLLFFFFRGHAR</sequence>
<proteinExistence type="inferred from homology"/>
<evidence type="ECO:0000256" key="6">
    <source>
        <dbReference type="ARBA" id="ARBA00023004"/>
    </source>
</evidence>
<keyword evidence="6" id="KW-0408">Iron</keyword>
<feature type="transmembrane region" description="Helical" evidence="13">
    <location>
        <begin position="594"/>
        <end position="611"/>
    </location>
</feature>
<dbReference type="GO" id="GO:0046872">
    <property type="term" value="F:metal ion binding"/>
    <property type="evidence" value="ECO:0007669"/>
    <property type="project" value="UniProtKB-KW"/>
</dbReference>
<keyword evidence="13" id="KW-1133">Transmembrane helix</keyword>
<feature type="compositionally biased region" description="Basic residues" evidence="12">
    <location>
        <begin position="467"/>
        <end position="477"/>
    </location>
</feature>
<dbReference type="PANTHER" id="PTHR43286:SF1">
    <property type="entry name" value="ENDONUCLEASE III-LIKE PROTEIN 1"/>
    <property type="match status" value="1"/>
</dbReference>
<dbReference type="EC" id="4.2.99.18" evidence="11"/>
<dbReference type="GO" id="GO:0000703">
    <property type="term" value="F:oxidized pyrimidine nucleobase lesion DNA N-glycosylase activity"/>
    <property type="evidence" value="ECO:0007669"/>
    <property type="project" value="UniProtKB-UniRule"/>
</dbReference>
<feature type="region of interest" description="Disordered" evidence="12">
    <location>
        <begin position="447"/>
        <end position="520"/>
    </location>
</feature>
<evidence type="ECO:0000259" key="14">
    <source>
        <dbReference type="SMART" id="SM00478"/>
    </source>
</evidence>
<feature type="compositionally biased region" description="Low complexity" evidence="12">
    <location>
        <begin position="543"/>
        <end position="557"/>
    </location>
</feature>
<keyword evidence="10 11" id="KW-0326">Glycosidase</keyword>
<comment type="catalytic activity">
    <reaction evidence="11">
        <text>2'-deoxyribonucleotide-(2'-deoxyribose 5'-phosphate)-2'-deoxyribonucleotide-DNA = a 3'-end 2'-deoxyribonucleotide-(2,3-dehydro-2,3-deoxyribose 5'-phosphate)-DNA + a 5'-end 5'-phospho-2'-deoxyribonucleoside-DNA + H(+)</text>
        <dbReference type="Rhea" id="RHEA:66592"/>
        <dbReference type="Rhea" id="RHEA-COMP:13180"/>
        <dbReference type="Rhea" id="RHEA-COMP:16897"/>
        <dbReference type="Rhea" id="RHEA-COMP:17067"/>
        <dbReference type="ChEBI" id="CHEBI:15378"/>
        <dbReference type="ChEBI" id="CHEBI:136412"/>
        <dbReference type="ChEBI" id="CHEBI:157695"/>
        <dbReference type="ChEBI" id="CHEBI:167181"/>
        <dbReference type="EC" id="4.2.99.18"/>
    </reaction>
</comment>
<feature type="compositionally biased region" description="Basic and acidic residues" evidence="12">
    <location>
        <begin position="478"/>
        <end position="491"/>
    </location>
</feature>
<keyword evidence="8 11" id="KW-0234">DNA repair</keyword>
<dbReference type="InterPro" id="IPR003265">
    <property type="entry name" value="HhH-GPD_domain"/>
</dbReference>
<dbReference type="FunFam" id="1.10.340.30:FF:000005">
    <property type="entry name" value="Endonuclease III-like protein 1"/>
    <property type="match status" value="1"/>
</dbReference>
<dbReference type="GO" id="GO:0005634">
    <property type="term" value="C:nucleus"/>
    <property type="evidence" value="ECO:0007669"/>
    <property type="project" value="UniProtKB-SubCell"/>
</dbReference>
<comment type="caution">
    <text evidence="11">Lacks conserved residue(s) required for the propagation of feature annotation.</text>
</comment>
<keyword evidence="16" id="KW-1185">Reference proteome</keyword>
<evidence type="ECO:0000256" key="11">
    <source>
        <dbReference type="HAMAP-Rule" id="MF_03183"/>
    </source>
</evidence>
<dbReference type="Proteomes" id="UP000078561">
    <property type="component" value="Unassembled WGS sequence"/>
</dbReference>
<dbReference type="AlphaFoldDB" id="A0A163J1C4"/>
<comment type="function">
    <text evidence="11">Bifunctional DNA N-glycosylase with associated apurinic/apyrimidinic (AP) lyase function that catalyzes the first step in base excision repair (BER), the primary repair pathway for the repair of oxidative DNA damage. The DNA N-glycosylase activity releases the damaged DNA base from DNA by cleaving the N-glycosidic bond, leaving an AP site. The AP lyase activity cleaves the phosphodiester bond 3' to the AP site by a beta-elimination. Primarily recognizes and repairs oxidative base damage of pyrimidines.</text>
</comment>
<keyword evidence="9 11" id="KW-0456">Lyase</keyword>
<evidence type="ECO:0000256" key="10">
    <source>
        <dbReference type="ARBA" id="ARBA00023295"/>
    </source>
</evidence>
<dbReference type="CDD" id="cd00056">
    <property type="entry name" value="ENDO3c"/>
    <property type="match status" value="1"/>
</dbReference>
<dbReference type="FunCoup" id="A0A163J1C4">
    <property type="interactions" value="284"/>
</dbReference>
<dbReference type="EMBL" id="LT551165">
    <property type="protein sequence ID" value="SAL96572.1"/>
    <property type="molecule type" value="Genomic_DNA"/>
</dbReference>
<dbReference type="GO" id="GO:0003677">
    <property type="term" value="F:DNA binding"/>
    <property type="evidence" value="ECO:0007669"/>
    <property type="project" value="UniProtKB-UniRule"/>
</dbReference>
<evidence type="ECO:0000313" key="16">
    <source>
        <dbReference type="Proteomes" id="UP000078561"/>
    </source>
</evidence>
<keyword evidence="7" id="KW-0411">Iron-sulfur</keyword>
<dbReference type="GO" id="GO:0051539">
    <property type="term" value="F:4 iron, 4 sulfur cluster binding"/>
    <property type="evidence" value="ECO:0007669"/>
    <property type="project" value="UniProtKB-KW"/>
</dbReference>
<dbReference type="Pfam" id="PF00730">
    <property type="entry name" value="HhH-GPD"/>
    <property type="match status" value="1"/>
</dbReference>
<dbReference type="SMART" id="SM00478">
    <property type="entry name" value="ENDO3c"/>
    <property type="match status" value="1"/>
</dbReference>
<evidence type="ECO:0000313" key="15">
    <source>
        <dbReference type="EMBL" id="SAL96572.1"/>
    </source>
</evidence>
<dbReference type="GO" id="GO:0006289">
    <property type="term" value="P:nucleotide-excision repair"/>
    <property type="evidence" value="ECO:0007669"/>
    <property type="project" value="TreeGrafter"/>
</dbReference>
<evidence type="ECO:0000256" key="5">
    <source>
        <dbReference type="ARBA" id="ARBA00022801"/>
    </source>
</evidence>
<evidence type="ECO:0000256" key="2">
    <source>
        <dbReference type="ARBA" id="ARBA00022485"/>
    </source>
</evidence>
<keyword evidence="2" id="KW-0004">4Fe-4S</keyword>
<comment type="similarity">
    <text evidence="1 11">Belongs to the Nth/MutY family.</text>
</comment>
<keyword evidence="13" id="KW-0472">Membrane</keyword>
<dbReference type="STRING" id="4829.A0A163J1C4"/>
<evidence type="ECO:0000256" key="13">
    <source>
        <dbReference type="SAM" id="Phobius"/>
    </source>
</evidence>
<dbReference type="InParanoid" id="A0A163J1C4"/>
<dbReference type="InterPro" id="IPR030841">
    <property type="entry name" value="NTH1"/>
</dbReference>
<dbReference type="GO" id="GO:0006285">
    <property type="term" value="P:base-excision repair, AP site formation"/>
    <property type="evidence" value="ECO:0007669"/>
    <property type="project" value="UniProtKB-UniRule"/>
</dbReference>
<dbReference type="GO" id="GO:0140078">
    <property type="term" value="F:class I DNA-(apurinic or apyrimidinic site) endonuclease activity"/>
    <property type="evidence" value="ECO:0007669"/>
    <property type="project" value="UniProtKB-EC"/>
</dbReference>
<evidence type="ECO:0000256" key="4">
    <source>
        <dbReference type="ARBA" id="ARBA00022763"/>
    </source>
</evidence>
<keyword evidence="5 11" id="KW-0378">Hydrolase</keyword>
<protein>
    <recommendedName>
        <fullName evidence="11">Endonuclease III homolog</fullName>
        <ecNumber evidence="11">3.2.2.-</ecNumber>
        <ecNumber evidence="11">4.2.99.18</ecNumber>
    </recommendedName>
    <alternativeName>
        <fullName evidence="11">Bifunctional DNA N-glycosylase/DNA-(apurinic or apyrimidinic site) lyase</fullName>
        <shortName evidence="11">DNA glycosylase/AP lyase</shortName>
    </alternativeName>
</protein>
<dbReference type="PANTHER" id="PTHR43286">
    <property type="entry name" value="ENDONUCLEASE III-LIKE PROTEIN 1"/>
    <property type="match status" value="1"/>
</dbReference>
<feature type="compositionally biased region" description="Low complexity" evidence="12">
    <location>
        <begin position="30"/>
        <end position="40"/>
    </location>
</feature>
<evidence type="ECO:0000256" key="7">
    <source>
        <dbReference type="ARBA" id="ARBA00023014"/>
    </source>
</evidence>
<dbReference type="InterPro" id="IPR000445">
    <property type="entry name" value="HhH_motif"/>
</dbReference>
<comment type="subcellular location">
    <subcellularLocation>
        <location evidence="11">Nucleus</location>
    </subcellularLocation>
    <subcellularLocation>
        <location evidence="11">Mitochondrion</location>
    </subcellularLocation>
</comment>
<dbReference type="Pfam" id="PF00633">
    <property type="entry name" value="HHH"/>
    <property type="match status" value="1"/>
</dbReference>
<dbReference type="HAMAP" id="MF_03183">
    <property type="entry name" value="Endonuclease_III_Nth"/>
    <property type="match status" value="1"/>
</dbReference>
<dbReference type="InterPro" id="IPR011257">
    <property type="entry name" value="DNA_glycosylase"/>
</dbReference>
<reference evidence="15" key="1">
    <citation type="submission" date="2016-04" db="EMBL/GenBank/DDBJ databases">
        <authorList>
            <person name="Evans L.H."/>
            <person name="Alamgir A."/>
            <person name="Owens N."/>
            <person name="Weber N.D."/>
            <person name="Virtaneva K."/>
            <person name="Barbian K."/>
            <person name="Babar A."/>
            <person name="Rosenke K."/>
        </authorList>
    </citation>
    <scope>NUCLEOTIDE SEQUENCE [LARGE SCALE GENOMIC DNA]</scope>
    <source>
        <strain evidence="15">CBS 101.48</strain>
    </source>
</reference>
<name>A0A163J1C4_ABSGL</name>
<dbReference type="GO" id="GO:0005739">
    <property type="term" value="C:mitochondrion"/>
    <property type="evidence" value="ECO:0007669"/>
    <property type="project" value="UniProtKB-SubCell"/>
</dbReference>
<evidence type="ECO:0000256" key="3">
    <source>
        <dbReference type="ARBA" id="ARBA00022723"/>
    </source>
</evidence>
<evidence type="ECO:0000256" key="1">
    <source>
        <dbReference type="ARBA" id="ARBA00008343"/>
    </source>
</evidence>
<evidence type="ECO:0000256" key="12">
    <source>
        <dbReference type="SAM" id="MobiDB-lite"/>
    </source>
</evidence>
<keyword evidence="11" id="KW-0496">Mitochondrion</keyword>
<dbReference type="SUPFAM" id="SSF48150">
    <property type="entry name" value="DNA-glycosylase"/>
    <property type="match status" value="1"/>
</dbReference>
<feature type="region of interest" description="Disordered" evidence="12">
    <location>
        <begin position="1"/>
        <end position="61"/>
    </location>
</feature>
<gene>
    <name evidence="15" type="primary">ABSGL_01988.1 scaffold 2596</name>
    <name evidence="11" type="synonym">NTH1</name>
</gene>
<keyword evidence="4 11" id="KW-0227">DNA damage</keyword>
<dbReference type="OrthoDB" id="2099276at2759"/>
<evidence type="ECO:0000256" key="9">
    <source>
        <dbReference type="ARBA" id="ARBA00023239"/>
    </source>
</evidence>
<dbReference type="InterPro" id="IPR023170">
    <property type="entry name" value="HhH_base_excis_C"/>
</dbReference>